<dbReference type="InterPro" id="IPR029063">
    <property type="entry name" value="SAM-dependent_MTases_sf"/>
</dbReference>
<dbReference type="InterPro" id="IPR004114">
    <property type="entry name" value="THUMP_dom"/>
</dbReference>
<sequence length="407" mass="45075">METIVALCGLGVERVISNEIRKLTPGTSNEASPGETGKYRILEAGFGRVRFETDIPGIYRALMALRAADRILLEAASFPAEDFDSLFEGIKAVSWEDWIPPGMGLRIAKVRSNRSKLQGITTIQAMVHKAAADRLCEKHGLTRLNDGGPQAEIRVYVEKDQVSALLDLSGDPLFKRGYRTEGGIAPLRETTAAAIVLLANWRRKYPFYDPFCGSGAIAIEAAMYAWDMAPGLGRRFALSSLVQADSRVEQSIREELLGKVNFERTIRIYGSDMDLRAVSMAKSNVQRAYDLAQGKKPEGGIRREIRLPWLPEFRTIPMKAARPAEDLAGERGFIITNPPYGKRLGEPAEAEALYGEMTSLMESFPGWKLGVITDHPGFESHFGKKADSCRKLTNGALDSYFYEFEGL</sequence>
<evidence type="ECO:0000256" key="1">
    <source>
        <dbReference type="ARBA" id="ARBA00022603"/>
    </source>
</evidence>
<keyword evidence="1 4" id="KW-0489">Methyltransferase</keyword>
<dbReference type="Pfam" id="PF22020">
    <property type="entry name" value="RlmL_1st"/>
    <property type="match status" value="1"/>
</dbReference>
<dbReference type="PANTHER" id="PTHR47313">
    <property type="entry name" value="RIBOSOMAL RNA LARGE SUBUNIT METHYLTRANSFERASE K/L"/>
    <property type="match status" value="1"/>
</dbReference>
<dbReference type="PANTHER" id="PTHR47313:SF1">
    <property type="entry name" value="RIBOSOMAL RNA LARGE SUBUNIT METHYLTRANSFERASE K_L"/>
    <property type="match status" value="1"/>
</dbReference>
<dbReference type="InterPro" id="IPR000241">
    <property type="entry name" value="RlmKL-like_Mtase"/>
</dbReference>
<dbReference type="GO" id="GO:0003723">
    <property type="term" value="F:RNA binding"/>
    <property type="evidence" value="ECO:0007669"/>
    <property type="project" value="InterPro"/>
</dbReference>
<dbReference type="EMBL" id="CP001843">
    <property type="protein sequence ID" value="AEF85080.1"/>
    <property type="molecule type" value="Genomic_DNA"/>
</dbReference>
<dbReference type="GO" id="GO:0008990">
    <property type="term" value="F:rRNA (guanine-N2-)-methyltransferase activity"/>
    <property type="evidence" value="ECO:0007669"/>
    <property type="project" value="TreeGrafter"/>
</dbReference>
<dbReference type="GO" id="GO:0070043">
    <property type="term" value="F:rRNA (guanine-N7-)-methyltransferase activity"/>
    <property type="evidence" value="ECO:0007669"/>
    <property type="project" value="TreeGrafter"/>
</dbReference>
<accession>F5YLE0</accession>
<dbReference type="HOGENOM" id="CLU_032119_3_1_12"/>
<dbReference type="Pfam" id="PF02926">
    <property type="entry name" value="THUMP"/>
    <property type="match status" value="1"/>
</dbReference>
<dbReference type="PROSITE" id="PS01261">
    <property type="entry name" value="UPF0020"/>
    <property type="match status" value="1"/>
</dbReference>
<keyword evidence="5" id="KW-1185">Reference proteome</keyword>
<dbReference type="SUPFAM" id="SSF53335">
    <property type="entry name" value="S-adenosyl-L-methionine-dependent methyltransferases"/>
    <property type="match status" value="1"/>
</dbReference>
<gene>
    <name evidence="4" type="ordered locus">TREPR_0498</name>
</gene>
<organism evidence="4 5">
    <name type="scientific">Treponema primitia (strain ATCC BAA-887 / DSM 12427 / ZAS-2)</name>
    <dbReference type="NCBI Taxonomy" id="545694"/>
    <lineage>
        <taxon>Bacteria</taxon>
        <taxon>Pseudomonadati</taxon>
        <taxon>Spirochaetota</taxon>
        <taxon>Spirochaetia</taxon>
        <taxon>Spirochaetales</taxon>
        <taxon>Treponemataceae</taxon>
        <taxon>Treponema</taxon>
    </lineage>
</organism>
<evidence type="ECO:0000313" key="4">
    <source>
        <dbReference type="EMBL" id="AEF85080.1"/>
    </source>
</evidence>
<reference evidence="5" key="1">
    <citation type="submission" date="2009-12" db="EMBL/GenBank/DDBJ databases">
        <title>Complete sequence of Treponema primitia strain ZAS-2.</title>
        <authorList>
            <person name="Tetu S.G."/>
            <person name="Matson E."/>
            <person name="Ren Q."/>
            <person name="Seshadri R."/>
            <person name="Elbourne L."/>
            <person name="Hassan K.A."/>
            <person name="Durkin A."/>
            <person name="Radune D."/>
            <person name="Mohamoud Y."/>
            <person name="Shay R."/>
            <person name="Jin S."/>
            <person name="Zhang X."/>
            <person name="Lucey K."/>
            <person name="Ballor N.R."/>
            <person name="Ottesen E."/>
            <person name="Rosenthal R."/>
            <person name="Allen A."/>
            <person name="Leadbetter J.R."/>
            <person name="Paulsen I.T."/>
        </authorList>
    </citation>
    <scope>NUCLEOTIDE SEQUENCE [LARGE SCALE GENOMIC DNA]</scope>
    <source>
        <strain evidence="5">ATCC BAA-887 / DSM 12427 / ZAS-2</strain>
    </source>
</reference>
<dbReference type="KEGG" id="tpi:TREPR_0498"/>
<dbReference type="STRING" id="545694.TREPR_0498"/>
<evidence type="ECO:0000256" key="2">
    <source>
        <dbReference type="ARBA" id="ARBA00022679"/>
    </source>
</evidence>
<dbReference type="AlphaFoldDB" id="F5YLE0"/>
<dbReference type="SMART" id="SM00981">
    <property type="entry name" value="THUMP"/>
    <property type="match status" value="1"/>
</dbReference>
<protein>
    <submittedName>
        <fullName evidence="4">N6-adenine-specific DNA methylase</fullName>
    </submittedName>
</protein>
<dbReference type="InterPro" id="IPR054170">
    <property type="entry name" value="RlmL_1st"/>
</dbReference>
<proteinExistence type="predicted"/>
<name>F5YLE0_TREPZ</name>
<dbReference type="OrthoDB" id="9809404at2"/>
<feature type="domain" description="THUMP" evidence="3">
    <location>
        <begin position="70"/>
        <end position="168"/>
    </location>
</feature>
<dbReference type="Gene3D" id="3.40.50.150">
    <property type="entry name" value="Vaccinia Virus protein VP39"/>
    <property type="match status" value="1"/>
</dbReference>
<evidence type="ECO:0000313" key="5">
    <source>
        <dbReference type="Proteomes" id="UP000009223"/>
    </source>
</evidence>
<dbReference type="Proteomes" id="UP000009223">
    <property type="component" value="Chromosome"/>
</dbReference>
<dbReference type="eggNOG" id="COG0116">
    <property type="taxonomic scope" value="Bacteria"/>
</dbReference>
<dbReference type="RefSeq" id="WP_015709518.1">
    <property type="nucleotide sequence ID" value="NC_015578.1"/>
</dbReference>
<dbReference type="InterPro" id="IPR053943">
    <property type="entry name" value="RlmKL-like_Mtase_CS"/>
</dbReference>
<dbReference type="Pfam" id="PF01170">
    <property type="entry name" value="UPF0020"/>
    <property type="match status" value="2"/>
</dbReference>
<keyword evidence="2" id="KW-0808">Transferase</keyword>
<dbReference type="CDD" id="cd11715">
    <property type="entry name" value="THUMP_AdoMetMT"/>
    <property type="match status" value="1"/>
</dbReference>
<dbReference type="InterPro" id="IPR002052">
    <property type="entry name" value="DNA_methylase_N6_adenine_CS"/>
</dbReference>
<evidence type="ECO:0000259" key="3">
    <source>
        <dbReference type="SMART" id="SM00981"/>
    </source>
</evidence>
<reference evidence="4 5" key="2">
    <citation type="journal article" date="2011" name="ISME J.">
        <title>RNA-seq reveals cooperative metabolic interactions between two termite-gut spirochete species in co-culture.</title>
        <authorList>
            <person name="Rosenthal A.Z."/>
            <person name="Matson E.G."/>
            <person name="Eldar A."/>
            <person name="Leadbetter J.R."/>
        </authorList>
    </citation>
    <scope>NUCLEOTIDE SEQUENCE [LARGE SCALE GENOMIC DNA]</scope>
    <source>
        <strain evidence="5">ATCC BAA-887 / DSM 12427 / ZAS-2</strain>
    </source>
</reference>
<dbReference type="Gene3D" id="3.30.2130.30">
    <property type="match status" value="1"/>
</dbReference>
<dbReference type="PROSITE" id="PS00092">
    <property type="entry name" value="N6_MTASE"/>
    <property type="match status" value="1"/>
</dbReference>